<dbReference type="InterPro" id="IPR058121">
    <property type="entry name" value="WalJ/YycJ"/>
</dbReference>
<feature type="domain" description="Metallo-beta-lactamase" evidence="4">
    <location>
        <begin position="13"/>
        <end position="218"/>
    </location>
</feature>
<dbReference type="CDD" id="cd07733">
    <property type="entry name" value="YycJ-like_MBL-fold"/>
    <property type="match status" value="1"/>
</dbReference>
<evidence type="ECO:0000313" key="5">
    <source>
        <dbReference type="EMBL" id="PDO10331.1"/>
    </source>
</evidence>
<dbReference type="SMART" id="SM00849">
    <property type="entry name" value="Lactamase_B"/>
    <property type="match status" value="1"/>
</dbReference>
<evidence type="ECO:0000256" key="2">
    <source>
        <dbReference type="ARBA" id="ARBA00034301"/>
    </source>
</evidence>
<evidence type="ECO:0000256" key="1">
    <source>
        <dbReference type="ARBA" id="ARBA00034221"/>
    </source>
</evidence>
<organism evidence="5 6">
    <name type="scientific">Candidatus Reconcilbacillus cellulovorans</name>
    <dbReference type="NCBI Taxonomy" id="1906605"/>
    <lineage>
        <taxon>Bacteria</taxon>
        <taxon>Bacillati</taxon>
        <taxon>Bacillota</taxon>
        <taxon>Bacilli</taxon>
        <taxon>Bacillales</taxon>
        <taxon>Paenibacillaceae</taxon>
        <taxon>Candidatus Reconcilbacillus</taxon>
    </lineage>
</organism>
<accession>A0A2A6DZW8</accession>
<dbReference type="GO" id="GO:0016787">
    <property type="term" value="F:hydrolase activity"/>
    <property type="evidence" value="ECO:0007669"/>
    <property type="project" value="UniProtKB-KW"/>
</dbReference>
<comment type="function">
    <text evidence="2">Counteracts the endogenous Pycsar antiviral defense system. Phosphodiesterase that enables metal-dependent hydrolysis of host cyclic nucleotide Pycsar defense signals such as cCMP and cUMP.</text>
</comment>
<dbReference type="Proteomes" id="UP000243688">
    <property type="component" value="Unassembled WGS sequence"/>
</dbReference>
<dbReference type="EMBL" id="MOXJ01000015">
    <property type="protein sequence ID" value="PDO10331.1"/>
    <property type="molecule type" value="Genomic_DNA"/>
</dbReference>
<protein>
    <submittedName>
        <fullName evidence="5">MBL fold metallo-hydrolase</fullName>
    </submittedName>
</protein>
<dbReference type="SUPFAM" id="SSF56281">
    <property type="entry name" value="Metallo-hydrolase/oxidoreductase"/>
    <property type="match status" value="1"/>
</dbReference>
<dbReference type="InterPro" id="IPR036866">
    <property type="entry name" value="RibonucZ/Hydroxyglut_hydro"/>
</dbReference>
<comment type="catalytic activity">
    <reaction evidence="3">
        <text>3',5'-cyclic UMP + H2O = UMP + H(+)</text>
        <dbReference type="Rhea" id="RHEA:70575"/>
        <dbReference type="ChEBI" id="CHEBI:15377"/>
        <dbReference type="ChEBI" id="CHEBI:15378"/>
        <dbReference type="ChEBI" id="CHEBI:57865"/>
        <dbReference type="ChEBI" id="CHEBI:184387"/>
    </reaction>
    <physiologicalReaction direction="left-to-right" evidence="3">
        <dbReference type="Rhea" id="RHEA:70576"/>
    </physiologicalReaction>
</comment>
<dbReference type="Pfam" id="PF12706">
    <property type="entry name" value="Lactamase_B_2"/>
    <property type="match status" value="1"/>
</dbReference>
<reference evidence="5 6" key="1">
    <citation type="submission" date="2016-12" db="EMBL/GenBank/DDBJ databases">
        <title>Candidatus Reconcilibacillus cellulovorans genome.</title>
        <authorList>
            <person name="Kolinko S."/>
            <person name="Wu Y.-W."/>
            <person name="Tachea F."/>
            <person name="Denzel E."/>
            <person name="Hiras J."/>
            <person name="Baecker N."/>
            <person name="Chan L.J."/>
            <person name="Eichorst S.A."/>
            <person name="Frey D."/>
            <person name="Adams P.D."/>
            <person name="Pray T."/>
            <person name="Tanjore D."/>
            <person name="Petzold C.J."/>
            <person name="Gladden J.M."/>
            <person name="Simmons B.A."/>
            <person name="Singer S.W."/>
        </authorList>
    </citation>
    <scope>NUCLEOTIDE SEQUENCE [LARGE SCALE GENOMIC DNA]</scope>
    <source>
        <strain evidence="5">JTherm</strain>
    </source>
</reference>
<dbReference type="PANTHER" id="PTHR47619">
    <property type="entry name" value="METALLO-HYDROLASE YYCJ-RELATED"/>
    <property type="match status" value="1"/>
</dbReference>
<evidence type="ECO:0000256" key="3">
    <source>
        <dbReference type="ARBA" id="ARBA00048505"/>
    </source>
</evidence>
<dbReference type="InterPro" id="IPR001279">
    <property type="entry name" value="Metallo-B-lactamas"/>
</dbReference>
<name>A0A2A6DZW8_9BACL</name>
<gene>
    <name evidence="5" type="ORF">BLM47_07295</name>
</gene>
<evidence type="ECO:0000313" key="6">
    <source>
        <dbReference type="Proteomes" id="UP000243688"/>
    </source>
</evidence>
<proteinExistence type="predicted"/>
<dbReference type="PANTHER" id="PTHR47619:SF1">
    <property type="entry name" value="EXODEOXYRIBONUCLEASE WALJ"/>
    <property type="match status" value="1"/>
</dbReference>
<sequence>MGLRFTILASGSTGNSMLVAARDAKVLVDVGLSVRKIEGLLAEVGVSPEELDAVLITHEHVDHVRGAGAFARKYRLPVYANEKTWRQLERQFGGLDPAQRRVFVTGSELWFGSLRVESFELSHDAAEPVGFSFAAAGYKLGLATDLGYVSRNVMEAIRDSDVLIIESNHDVEMLRAGRYPWNVKRRILGDKGHLSNEAAGEALCELLSPRTKRVYLAHLSRDHNLADLARLTVNNILEERGVYRRCSVRLMDTYFDRPTPWDDLTMTPIGGEIADELVRR</sequence>
<dbReference type="Gene3D" id="3.60.15.10">
    <property type="entry name" value="Ribonuclease Z/Hydroxyacylglutathione hydrolase-like"/>
    <property type="match status" value="1"/>
</dbReference>
<comment type="caution">
    <text evidence="5">The sequence shown here is derived from an EMBL/GenBank/DDBJ whole genome shotgun (WGS) entry which is preliminary data.</text>
</comment>
<dbReference type="InterPro" id="IPR052533">
    <property type="entry name" value="WalJ/YycJ-like"/>
</dbReference>
<comment type="catalytic activity">
    <reaction evidence="1">
        <text>3',5'-cyclic CMP + H2O = CMP + H(+)</text>
        <dbReference type="Rhea" id="RHEA:72675"/>
        <dbReference type="ChEBI" id="CHEBI:15377"/>
        <dbReference type="ChEBI" id="CHEBI:15378"/>
        <dbReference type="ChEBI" id="CHEBI:58003"/>
        <dbReference type="ChEBI" id="CHEBI:60377"/>
    </reaction>
    <physiologicalReaction direction="left-to-right" evidence="1">
        <dbReference type="Rhea" id="RHEA:72676"/>
    </physiologicalReaction>
</comment>
<dbReference type="AlphaFoldDB" id="A0A2A6DZW8"/>
<evidence type="ECO:0000259" key="4">
    <source>
        <dbReference type="SMART" id="SM00849"/>
    </source>
</evidence>
<keyword evidence="5" id="KW-0378">Hydrolase</keyword>